<evidence type="ECO:0000256" key="1">
    <source>
        <dbReference type="SAM" id="Phobius"/>
    </source>
</evidence>
<accession>G0UZW7</accession>
<sequence length="147" mass="17049">MLELIFEISIVGTTISGRSKDMHFKFPCSYGILRSEATEKQRYRGKHLMIHHSCWAVPLTTTKRTSFRNRLSCLLQHIDVRSEQPQVLKNKRTGIYTKISKINKGGNNVKEEARKGEKIKKIKWGTALMLFSHYALFFPPLIVTWLV</sequence>
<proteinExistence type="predicted"/>
<name>G0UZW7_TRYCI</name>
<evidence type="ECO:0000313" key="2">
    <source>
        <dbReference type="EMBL" id="CCC94936.1"/>
    </source>
</evidence>
<keyword evidence="1" id="KW-0812">Transmembrane</keyword>
<keyword evidence="1" id="KW-1133">Transmembrane helix</keyword>
<dbReference type="EMBL" id="HE575324">
    <property type="protein sequence ID" value="CCC94936.1"/>
    <property type="molecule type" value="Genomic_DNA"/>
</dbReference>
<protein>
    <submittedName>
        <fullName evidence="2">Uncharacterized protein</fullName>
    </submittedName>
</protein>
<reference evidence="2" key="1">
    <citation type="journal article" date="2012" name="Proc. Natl. Acad. Sci. U.S.A.">
        <title>Antigenic diversity is generated by distinct evolutionary mechanisms in African trypanosome species.</title>
        <authorList>
            <person name="Jackson A.P."/>
            <person name="Berry A."/>
            <person name="Aslett M."/>
            <person name="Allison H.C."/>
            <person name="Burton P."/>
            <person name="Vavrova-Anderson J."/>
            <person name="Brown R."/>
            <person name="Browne H."/>
            <person name="Corton N."/>
            <person name="Hauser H."/>
            <person name="Gamble J."/>
            <person name="Gilderthorp R."/>
            <person name="Marcello L."/>
            <person name="McQuillan J."/>
            <person name="Otto T.D."/>
            <person name="Quail M.A."/>
            <person name="Sanders M.J."/>
            <person name="van Tonder A."/>
            <person name="Ginger M.L."/>
            <person name="Field M.C."/>
            <person name="Barry J.D."/>
            <person name="Hertz-Fowler C."/>
            <person name="Berriman M."/>
        </authorList>
    </citation>
    <scope>NUCLEOTIDE SEQUENCE</scope>
    <source>
        <strain evidence="2">IL3000</strain>
    </source>
</reference>
<feature type="transmembrane region" description="Helical" evidence="1">
    <location>
        <begin position="124"/>
        <end position="146"/>
    </location>
</feature>
<gene>
    <name evidence="2" type="ORF">TCIL3000_11_3360</name>
</gene>
<keyword evidence="1" id="KW-0472">Membrane</keyword>
<organism evidence="2">
    <name type="scientific">Trypanosoma congolense (strain IL3000)</name>
    <dbReference type="NCBI Taxonomy" id="1068625"/>
    <lineage>
        <taxon>Eukaryota</taxon>
        <taxon>Discoba</taxon>
        <taxon>Euglenozoa</taxon>
        <taxon>Kinetoplastea</taxon>
        <taxon>Metakinetoplastina</taxon>
        <taxon>Trypanosomatida</taxon>
        <taxon>Trypanosomatidae</taxon>
        <taxon>Trypanosoma</taxon>
        <taxon>Nannomonas</taxon>
    </lineage>
</organism>
<dbReference type="AlphaFoldDB" id="G0UZW7"/>